<dbReference type="PANTHER" id="PTHR11439">
    <property type="entry name" value="GAG-POL-RELATED RETROTRANSPOSON"/>
    <property type="match status" value="1"/>
</dbReference>
<organism evidence="2 3">
    <name type="scientific">Centaurea solstitialis</name>
    <name type="common">yellow star-thistle</name>
    <dbReference type="NCBI Taxonomy" id="347529"/>
    <lineage>
        <taxon>Eukaryota</taxon>
        <taxon>Viridiplantae</taxon>
        <taxon>Streptophyta</taxon>
        <taxon>Embryophyta</taxon>
        <taxon>Tracheophyta</taxon>
        <taxon>Spermatophyta</taxon>
        <taxon>Magnoliopsida</taxon>
        <taxon>eudicotyledons</taxon>
        <taxon>Gunneridae</taxon>
        <taxon>Pentapetalae</taxon>
        <taxon>asterids</taxon>
        <taxon>campanulids</taxon>
        <taxon>Asterales</taxon>
        <taxon>Asteraceae</taxon>
        <taxon>Carduoideae</taxon>
        <taxon>Cardueae</taxon>
        <taxon>Centaureinae</taxon>
        <taxon>Centaurea</taxon>
    </lineage>
</organism>
<dbReference type="SUPFAM" id="SSF56672">
    <property type="entry name" value="DNA/RNA polymerases"/>
    <property type="match status" value="1"/>
</dbReference>
<gene>
    <name evidence="2" type="ORF">OSB04_024062</name>
</gene>
<evidence type="ECO:0000259" key="1">
    <source>
        <dbReference type="Pfam" id="PF07727"/>
    </source>
</evidence>
<dbReference type="InterPro" id="IPR043502">
    <property type="entry name" value="DNA/RNA_pol_sf"/>
</dbReference>
<proteinExistence type="predicted"/>
<dbReference type="Proteomes" id="UP001172457">
    <property type="component" value="Chromosome 6"/>
</dbReference>
<evidence type="ECO:0000313" key="2">
    <source>
        <dbReference type="EMBL" id="KAJ9544355.1"/>
    </source>
</evidence>
<feature type="domain" description="Reverse transcriptase Ty1/copia-type" evidence="1">
    <location>
        <begin position="1"/>
        <end position="120"/>
    </location>
</feature>
<dbReference type="InterPro" id="IPR013103">
    <property type="entry name" value="RVT_2"/>
</dbReference>
<accession>A0AA38WA04</accession>
<dbReference type="EMBL" id="JARYMX010000006">
    <property type="protein sequence ID" value="KAJ9544355.1"/>
    <property type="molecule type" value="Genomic_DNA"/>
</dbReference>
<reference evidence="2" key="1">
    <citation type="submission" date="2023-03" db="EMBL/GenBank/DDBJ databases">
        <title>Chromosome-scale reference genome and RAD-based genetic map of yellow starthistle (Centaurea solstitialis) reveal putative structural variation and QTLs associated with invader traits.</title>
        <authorList>
            <person name="Reatini B."/>
            <person name="Cang F.A."/>
            <person name="Jiang Q."/>
            <person name="Mckibben M.T.W."/>
            <person name="Barker M.S."/>
            <person name="Rieseberg L.H."/>
            <person name="Dlugosch K.M."/>
        </authorList>
    </citation>
    <scope>NUCLEOTIDE SEQUENCE</scope>
    <source>
        <strain evidence="2">CAN-66</strain>
        <tissue evidence="2">Leaf</tissue>
    </source>
</reference>
<dbReference type="PANTHER" id="PTHR11439:SF461">
    <property type="entry name" value="OS10G0432200 PROTEIN"/>
    <property type="match status" value="1"/>
</dbReference>
<comment type="caution">
    <text evidence="2">The sequence shown here is derived from an EMBL/GenBank/DDBJ whole genome shotgun (WGS) entry which is preliminary data.</text>
</comment>
<protein>
    <recommendedName>
        <fullName evidence="1">Reverse transcriptase Ty1/copia-type domain-containing protein</fullName>
    </recommendedName>
</protein>
<name>A0AA38WA04_9ASTR</name>
<sequence>MDVKNSFLNGDLHEEVYMTPPPGVRHKSGKVCRLRKALYGLKQAPRAWFEKFYTVITSLGFTPSNHDSALFLRFMGAGRILLSLYVDDMIITGDDHDGIESLKQELAHRYLLSQIKYISHLFERARLSDKKTVDTPLETNVHYTPTDGVPLSDPSMYRTIVGSLVYLTVTRPDIAHAVHVVSQFVTAPTTVHWGAVLRVLRYLRGTQFQSLLFPSTSSLKLSAYSDASWDSDPSDRKSTTGFCIFLGDSLMSWKSKKQDVVSRSSTEAEYRAMAVTTCEIVWLRWLLANMGVDVSQPTPLHCDNKSAMQIAKNSVFHERTKHIEIDCHFTRQHLQLGTISLPFVPSAMQIADIFTKALSASRFRFLCDKLSMLIVVALT</sequence>
<dbReference type="Pfam" id="PF07727">
    <property type="entry name" value="RVT_2"/>
    <property type="match status" value="1"/>
</dbReference>
<keyword evidence="3" id="KW-1185">Reference proteome</keyword>
<dbReference type="AlphaFoldDB" id="A0AA38WA04"/>
<dbReference type="CDD" id="cd09272">
    <property type="entry name" value="RNase_HI_RT_Ty1"/>
    <property type="match status" value="1"/>
</dbReference>
<evidence type="ECO:0000313" key="3">
    <source>
        <dbReference type="Proteomes" id="UP001172457"/>
    </source>
</evidence>